<dbReference type="AlphaFoldDB" id="T1A7S6"/>
<comment type="caution">
    <text evidence="1">The sequence shown here is derived from an EMBL/GenBank/DDBJ whole genome shotgun (WGS) entry which is preliminary data.</text>
</comment>
<evidence type="ECO:0000313" key="1">
    <source>
        <dbReference type="EMBL" id="EQD53032.1"/>
    </source>
</evidence>
<accession>T1A7S6</accession>
<dbReference type="NCBIfam" id="NF033519">
    <property type="entry name" value="transpos_ISAzo13"/>
    <property type="match status" value="1"/>
</dbReference>
<dbReference type="InterPro" id="IPR011518">
    <property type="entry name" value="Transposase_36"/>
</dbReference>
<name>T1A7S6_9ZZZZ</name>
<dbReference type="Pfam" id="PF07592">
    <property type="entry name" value="DDE_Tnp_ISAZ013"/>
    <property type="match status" value="1"/>
</dbReference>
<sequence length="176" mass="20135">MWAGNESLSIGYAGIEIVSLATGLSRSTIIKGMKEITNKKDLKDRIRDHGGGRKKEVDKNPGIREELIKMIESSTRGDPQSSLLWESKSLRKLSVELREKGYDVSHVLVEKLLHDMEYNLKSNRKMNEGKSHHDRNLQFEHINTMAKEFMNENQPVISIDTKKKELIGNFKNNGKE</sequence>
<dbReference type="EMBL" id="AUZX01009101">
    <property type="protein sequence ID" value="EQD53032.1"/>
    <property type="molecule type" value="Genomic_DNA"/>
</dbReference>
<protein>
    <submittedName>
        <fullName evidence="1">Rhodopirellula transposase family protein</fullName>
    </submittedName>
</protein>
<gene>
    <name evidence="1" type="ORF">B1A_12517</name>
</gene>
<reference evidence="1" key="1">
    <citation type="submission" date="2013-08" db="EMBL/GenBank/DDBJ databases">
        <authorList>
            <person name="Mendez C."/>
            <person name="Richter M."/>
            <person name="Ferrer M."/>
            <person name="Sanchez J."/>
        </authorList>
    </citation>
    <scope>NUCLEOTIDE SEQUENCE</scope>
</reference>
<organism evidence="1">
    <name type="scientific">mine drainage metagenome</name>
    <dbReference type="NCBI Taxonomy" id="410659"/>
    <lineage>
        <taxon>unclassified sequences</taxon>
        <taxon>metagenomes</taxon>
        <taxon>ecological metagenomes</taxon>
    </lineage>
</organism>
<proteinExistence type="predicted"/>
<reference evidence="1" key="2">
    <citation type="journal article" date="2014" name="ISME J.">
        <title>Microbial stratification in low pH oxic and suboxic macroscopic growths along an acid mine drainage.</title>
        <authorList>
            <person name="Mendez-Garcia C."/>
            <person name="Mesa V."/>
            <person name="Sprenger R.R."/>
            <person name="Richter M."/>
            <person name="Diez M.S."/>
            <person name="Solano J."/>
            <person name="Bargiela R."/>
            <person name="Golyshina O.V."/>
            <person name="Manteca A."/>
            <person name="Ramos J.L."/>
            <person name="Gallego J.R."/>
            <person name="Llorente I."/>
            <person name="Martins Dos Santos V.A."/>
            <person name="Jensen O.N."/>
            <person name="Pelaez A.I."/>
            <person name="Sanchez J."/>
            <person name="Ferrer M."/>
        </authorList>
    </citation>
    <scope>NUCLEOTIDE SEQUENCE</scope>
</reference>